<gene>
    <name evidence="2" type="ORF">K8V15_04470</name>
</gene>
<feature type="region of interest" description="Disordered" evidence="1">
    <location>
        <begin position="1"/>
        <end position="34"/>
    </location>
</feature>
<evidence type="ECO:0000313" key="3">
    <source>
        <dbReference type="Proteomes" id="UP000712713"/>
    </source>
</evidence>
<dbReference type="EMBL" id="DYZF01000110">
    <property type="protein sequence ID" value="HJE51220.1"/>
    <property type="molecule type" value="Genomic_DNA"/>
</dbReference>
<reference evidence="2" key="2">
    <citation type="submission" date="2021-09" db="EMBL/GenBank/DDBJ databases">
        <authorList>
            <person name="Gilroy R."/>
        </authorList>
    </citation>
    <scope>NUCLEOTIDE SEQUENCE</scope>
    <source>
        <strain evidence="2">ChiGjej3B3-7470</strain>
    </source>
</reference>
<organism evidence="2 3">
    <name type="scientific">Tessaracoccus flavescens</name>
    <dbReference type="NCBI Taxonomy" id="399497"/>
    <lineage>
        <taxon>Bacteria</taxon>
        <taxon>Bacillati</taxon>
        <taxon>Actinomycetota</taxon>
        <taxon>Actinomycetes</taxon>
        <taxon>Propionibacteriales</taxon>
        <taxon>Propionibacteriaceae</taxon>
        <taxon>Tessaracoccus</taxon>
    </lineage>
</organism>
<name>A0A921EPB9_9ACTN</name>
<feature type="compositionally biased region" description="Low complexity" evidence="1">
    <location>
        <begin position="1"/>
        <end position="23"/>
    </location>
</feature>
<protein>
    <submittedName>
        <fullName evidence="2">Uncharacterized protein</fullName>
    </submittedName>
</protein>
<dbReference type="AlphaFoldDB" id="A0A921EPB9"/>
<proteinExistence type="predicted"/>
<evidence type="ECO:0000313" key="2">
    <source>
        <dbReference type="EMBL" id="HJE51220.1"/>
    </source>
</evidence>
<dbReference type="Proteomes" id="UP000712713">
    <property type="component" value="Unassembled WGS sequence"/>
</dbReference>
<reference evidence="2" key="1">
    <citation type="journal article" date="2021" name="PeerJ">
        <title>Extensive microbial diversity within the chicken gut microbiome revealed by metagenomics and culture.</title>
        <authorList>
            <person name="Gilroy R."/>
            <person name="Ravi A."/>
            <person name="Getino M."/>
            <person name="Pursley I."/>
            <person name="Horton D.L."/>
            <person name="Alikhan N.F."/>
            <person name="Baker D."/>
            <person name="Gharbi K."/>
            <person name="Hall N."/>
            <person name="Watson M."/>
            <person name="Adriaenssens E.M."/>
            <person name="Foster-Nyarko E."/>
            <person name="Jarju S."/>
            <person name="Secka A."/>
            <person name="Antonio M."/>
            <person name="Oren A."/>
            <person name="Chaudhuri R.R."/>
            <person name="La Ragione R."/>
            <person name="Hildebrand F."/>
            <person name="Pallen M.J."/>
        </authorList>
    </citation>
    <scope>NUCLEOTIDE SEQUENCE</scope>
    <source>
        <strain evidence="2">ChiGjej3B3-7470</strain>
    </source>
</reference>
<sequence length="49" mass="4695">MAWTVLESWSTPPSLTTTSSGSEGSDDGAPAEPSVVATGAAVSGAAGSR</sequence>
<accession>A0A921EPB9</accession>
<evidence type="ECO:0000256" key="1">
    <source>
        <dbReference type="SAM" id="MobiDB-lite"/>
    </source>
</evidence>
<comment type="caution">
    <text evidence="2">The sequence shown here is derived from an EMBL/GenBank/DDBJ whole genome shotgun (WGS) entry which is preliminary data.</text>
</comment>